<reference evidence="3" key="1">
    <citation type="submission" date="2023-03" db="EMBL/GenBank/DDBJ databases">
        <title>Massive genome expansion in bonnet fungi (Mycena s.s.) driven by repeated elements and novel gene families across ecological guilds.</title>
        <authorList>
            <consortium name="Lawrence Berkeley National Laboratory"/>
            <person name="Harder C.B."/>
            <person name="Miyauchi S."/>
            <person name="Viragh M."/>
            <person name="Kuo A."/>
            <person name="Thoen E."/>
            <person name="Andreopoulos B."/>
            <person name="Lu D."/>
            <person name="Skrede I."/>
            <person name="Drula E."/>
            <person name="Henrissat B."/>
            <person name="Morin E."/>
            <person name="Kohler A."/>
            <person name="Barry K."/>
            <person name="LaButti K."/>
            <person name="Morin E."/>
            <person name="Salamov A."/>
            <person name="Lipzen A."/>
            <person name="Mereny Z."/>
            <person name="Hegedus B."/>
            <person name="Baldrian P."/>
            <person name="Stursova M."/>
            <person name="Weitz H."/>
            <person name="Taylor A."/>
            <person name="Grigoriev I.V."/>
            <person name="Nagy L.G."/>
            <person name="Martin F."/>
            <person name="Kauserud H."/>
        </authorList>
    </citation>
    <scope>NUCLEOTIDE SEQUENCE</scope>
    <source>
        <strain evidence="3">CBHHK200</strain>
    </source>
</reference>
<organism evidence="3 4">
    <name type="scientific">Mycena alexandri</name>
    <dbReference type="NCBI Taxonomy" id="1745969"/>
    <lineage>
        <taxon>Eukaryota</taxon>
        <taxon>Fungi</taxon>
        <taxon>Dikarya</taxon>
        <taxon>Basidiomycota</taxon>
        <taxon>Agaricomycotina</taxon>
        <taxon>Agaricomycetes</taxon>
        <taxon>Agaricomycetidae</taxon>
        <taxon>Agaricales</taxon>
        <taxon>Marasmiineae</taxon>
        <taxon>Mycenaceae</taxon>
        <taxon>Mycena</taxon>
    </lineage>
</organism>
<evidence type="ECO:0000256" key="2">
    <source>
        <dbReference type="SAM" id="MobiDB-lite"/>
    </source>
</evidence>
<feature type="compositionally biased region" description="Basic and acidic residues" evidence="2">
    <location>
        <begin position="159"/>
        <end position="180"/>
    </location>
</feature>
<sequence length="680" mass="77289">MPDNRPYVSPTSRKAFLKQITARLYSAHQPAALVPVPSRCSSTNPQDARLPFVETVMGQSSVQPCIHDVLVLVHHKGANGRSAISKFRIFFKRHVRLPYNWRLDLQGDIVVMRIASRSQSSVVNLRRSDNRIADFIVASLAEKLRVFQGPKRKQLHAVMNEDHDMTDARGTKDNPRRNRDDDGEPQPKRHAVNGPTRETFKFLLRTNAQGKQKIEELEAQLAAATLRAEDMHNEFLALSLEYQHLEEGQQTQFLDDQAELSELATRMHEGQKLLMAQNETIQKLNREMADRTIENIEMKARLRAPSIPIARQRKGRAAKFPVLRNIGTTVKIALDPVPLPDPPASSTENPQDSGPRVKTTITKAWTKPRKKKAVAPESRDEVTFWNNRLRAAIYDKFEVKKYDEFMSHVPVPVREMKISVVPGENDWRWDFSDGYNESTWNIALRKKLVALVLEAQTEEIASSVDPVWLDEQLKKKVQEIRGIWGRLQRKPKGDGDLETAAEAVARTAVVLEGKHMKKKSNSAKGRKYRDRVLTISLTIEIKTHEGAEDLGAWKRLLKIVDRLGTIGMSSEEEDEADFHGKPTKIFKVKICAWRAPEIADYMRLVDQQSGLLAAQHKHGPGKVTRFPIDAAGTSRAPTGLPKCMYSREWLETLKRFEYEHLQVSEEEFGLLVLATSRMAL</sequence>
<dbReference type="Proteomes" id="UP001218188">
    <property type="component" value="Unassembled WGS sequence"/>
</dbReference>
<keyword evidence="1" id="KW-0175">Coiled coil</keyword>
<feature type="coiled-coil region" evidence="1">
    <location>
        <begin position="200"/>
        <end position="234"/>
    </location>
</feature>
<protein>
    <submittedName>
        <fullName evidence="3">Uncharacterized protein</fullName>
    </submittedName>
</protein>
<proteinExistence type="predicted"/>
<name>A0AAD6XDQ0_9AGAR</name>
<feature type="region of interest" description="Disordered" evidence="2">
    <location>
        <begin position="155"/>
        <end position="197"/>
    </location>
</feature>
<dbReference type="EMBL" id="JARJCM010000007">
    <property type="protein sequence ID" value="KAJ7044226.1"/>
    <property type="molecule type" value="Genomic_DNA"/>
</dbReference>
<accession>A0AAD6XDQ0</accession>
<dbReference type="AlphaFoldDB" id="A0AAD6XDQ0"/>
<feature type="region of interest" description="Disordered" evidence="2">
    <location>
        <begin position="334"/>
        <end position="357"/>
    </location>
</feature>
<feature type="coiled-coil region" evidence="1">
    <location>
        <begin position="267"/>
        <end position="301"/>
    </location>
</feature>
<gene>
    <name evidence="3" type="ORF">C8F04DRAFT_1250173</name>
</gene>
<evidence type="ECO:0000313" key="3">
    <source>
        <dbReference type="EMBL" id="KAJ7044226.1"/>
    </source>
</evidence>
<keyword evidence="4" id="KW-1185">Reference proteome</keyword>
<comment type="caution">
    <text evidence="3">The sequence shown here is derived from an EMBL/GenBank/DDBJ whole genome shotgun (WGS) entry which is preliminary data.</text>
</comment>
<evidence type="ECO:0000256" key="1">
    <source>
        <dbReference type="SAM" id="Coils"/>
    </source>
</evidence>
<evidence type="ECO:0000313" key="4">
    <source>
        <dbReference type="Proteomes" id="UP001218188"/>
    </source>
</evidence>